<proteinExistence type="predicted"/>
<feature type="region of interest" description="Disordered" evidence="1">
    <location>
        <begin position="66"/>
        <end position="103"/>
    </location>
</feature>
<comment type="caution">
    <text evidence="2">The sequence shown here is derived from an EMBL/GenBank/DDBJ whole genome shotgun (WGS) entry which is preliminary data.</text>
</comment>
<reference evidence="3" key="1">
    <citation type="submission" date="2017-05" db="EMBL/GenBank/DDBJ databases">
        <title>Physiological properties and genetic analysis related to exopolysaccharide production of fresh-water unicellular cyanobacterium Aphanothece sacrum, Suizenji Nori, that has been cultured as a food source in Japan.</title>
        <authorList>
            <person name="Kanesaki Y."/>
            <person name="Yoshikawa S."/>
            <person name="Ohki K."/>
        </authorList>
    </citation>
    <scope>NUCLEOTIDE SEQUENCE [LARGE SCALE GENOMIC DNA]</scope>
    <source>
        <strain evidence="3">FPU1</strain>
    </source>
</reference>
<organism evidence="2 3">
    <name type="scientific">Aphanothece sacrum FPU1</name>
    <dbReference type="NCBI Taxonomy" id="1920663"/>
    <lineage>
        <taxon>Bacteria</taxon>
        <taxon>Bacillati</taxon>
        <taxon>Cyanobacteriota</taxon>
        <taxon>Cyanophyceae</taxon>
        <taxon>Oscillatoriophycideae</taxon>
        <taxon>Chroococcales</taxon>
        <taxon>Aphanothecaceae</taxon>
        <taxon>Aphanothece</taxon>
    </lineage>
</organism>
<sequence>MSGAGTASAYFAFKAGYESLKGVNQPTANPAKKLINNAKLSNQPKEFIPINEKTILVKVYDHINKKGNSDAKKTEAEEKKLDKTSDKEEKKTTELTDKKTEPTSEKVANFPLTIQDGGVTLAVTETKKEGEDLLLSIKLKNEGTETVKFLYSFLEIKDDQGRSLSAVAEGLPEELPPNKEDFQGTVKIPSVLMSKAQTISINLTDYPQQKLKLNLAEIPVIRENKP</sequence>
<evidence type="ECO:0000256" key="1">
    <source>
        <dbReference type="SAM" id="MobiDB-lite"/>
    </source>
</evidence>
<accession>A0A401IHP5</accession>
<dbReference type="EMBL" id="BDQK01000013">
    <property type="protein sequence ID" value="GBF80825.1"/>
    <property type="molecule type" value="Genomic_DNA"/>
</dbReference>
<evidence type="ECO:0000313" key="3">
    <source>
        <dbReference type="Proteomes" id="UP000287247"/>
    </source>
</evidence>
<protein>
    <submittedName>
        <fullName evidence="2">Magnesium transporter ApaG</fullName>
    </submittedName>
</protein>
<dbReference type="Proteomes" id="UP000287247">
    <property type="component" value="Unassembled WGS sequence"/>
</dbReference>
<evidence type="ECO:0000313" key="2">
    <source>
        <dbReference type="EMBL" id="GBF80825.1"/>
    </source>
</evidence>
<gene>
    <name evidence="2" type="ORF">AsFPU1_2230</name>
</gene>
<keyword evidence="3" id="KW-1185">Reference proteome</keyword>
<name>A0A401IHP5_APHSA</name>
<dbReference type="AlphaFoldDB" id="A0A401IHP5"/>